<comment type="caution">
    <text evidence="2">The sequence shown here is derived from an EMBL/GenBank/DDBJ whole genome shotgun (WGS) entry which is preliminary data.</text>
</comment>
<reference evidence="2" key="2">
    <citation type="journal article" date="2024" name="Plant">
        <title>Genomic evolution and insights into agronomic trait innovations of Sesamum species.</title>
        <authorList>
            <person name="Miao H."/>
            <person name="Wang L."/>
            <person name="Qu L."/>
            <person name="Liu H."/>
            <person name="Sun Y."/>
            <person name="Le M."/>
            <person name="Wang Q."/>
            <person name="Wei S."/>
            <person name="Zheng Y."/>
            <person name="Lin W."/>
            <person name="Duan Y."/>
            <person name="Cao H."/>
            <person name="Xiong S."/>
            <person name="Wang X."/>
            <person name="Wei L."/>
            <person name="Li C."/>
            <person name="Ma Q."/>
            <person name="Ju M."/>
            <person name="Zhao R."/>
            <person name="Li G."/>
            <person name="Mu C."/>
            <person name="Tian Q."/>
            <person name="Mei H."/>
            <person name="Zhang T."/>
            <person name="Gao T."/>
            <person name="Zhang H."/>
        </authorList>
    </citation>
    <scope>NUCLEOTIDE SEQUENCE</scope>
    <source>
        <strain evidence="2">KEN8</strain>
    </source>
</reference>
<dbReference type="Gene3D" id="3.80.10.10">
    <property type="entry name" value="Ribonuclease Inhibitor"/>
    <property type="match status" value="3"/>
</dbReference>
<dbReference type="Gene3D" id="1.20.1280.50">
    <property type="match status" value="1"/>
</dbReference>
<gene>
    <name evidence="2" type="ORF">Scaly_0771300</name>
</gene>
<dbReference type="FunFam" id="1.20.1280.50:FF:000023">
    <property type="entry name" value="F-box/LRR-repeat protein 4"/>
    <property type="match status" value="1"/>
</dbReference>
<name>A0AAW2R8P4_9LAMI</name>
<protein>
    <submittedName>
        <fullName evidence="2">F-box/LRR-repeat protein 4</fullName>
    </submittedName>
</protein>
<dbReference type="Pfam" id="PF25372">
    <property type="entry name" value="DUF7885"/>
    <property type="match status" value="2"/>
</dbReference>
<dbReference type="AlphaFoldDB" id="A0AAW2R8P4"/>
<dbReference type="PANTHER" id="PTHR13318">
    <property type="entry name" value="PARTNER OF PAIRED, ISOFORM B-RELATED"/>
    <property type="match status" value="1"/>
</dbReference>
<reference evidence="2" key="1">
    <citation type="submission" date="2020-06" db="EMBL/GenBank/DDBJ databases">
        <authorList>
            <person name="Li T."/>
            <person name="Hu X."/>
            <person name="Zhang T."/>
            <person name="Song X."/>
            <person name="Zhang H."/>
            <person name="Dai N."/>
            <person name="Sheng W."/>
            <person name="Hou X."/>
            <person name="Wei L."/>
        </authorList>
    </citation>
    <scope>NUCLEOTIDE SEQUENCE</scope>
    <source>
        <strain evidence="2">KEN8</strain>
        <tissue evidence="2">Leaf</tissue>
    </source>
</reference>
<dbReference type="InterPro" id="IPR057207">
    <property type="entry name" value="FBXL15_LRR"/>
</dbReference>
<dbReference type="InterPro" id="IPR001810">
    <property type="entry name" value="F-box_dom"/>
</dbReference>
<dbReference type="PANTHER" id="PTHR13318:SF41">
    <property type="entry name" value="F-BOX_LRR-REPEAT PROTEIN 4"/>
    <property type="match status" value="1"/>
</dbReference>
<dbReference type="InterPro" id="IPR036047">
    <property type="entry name" value="F-box-like_dom_sf"/>
</dbReference>
<dbReference type="SUPFAM" id="SSF81383">
    <property type="entry name" value="F-box domain"/>
    <property type="match status" value="1"/>
</dbReference>
<accession>A0AAW2R8P4</accession>
<sequence length="583" mass="63224">MRGFDRINAVLPDELILEIFRHVESKPSRDACSLVCKRWLGLERLSRDTIRIGASATPDSLVKLLSSRFPNIRYVFIDERLSISLPVQYGKRRRISRTIPSIGRFHDGSDQSVGGYDGIATSCLSDSGLGAVGDSFVKLEKLSLIWCSSVTDLGLRSFAEKCKSLKSLDLQGCYIGDEGLASVGECCNFLEDLNLRFCEGLTDTGLVRLVLGCGRTLRSLGVAACVKITDVSLEAVGSHCRSLESLSLDSEIIQNKGLLAVAKGCSLLKVLKLQSINITDEALQAVGVFCLSLELLALYSFQKFTDSNKGLDSVAAGCPELMHIEVNGCHNIGTDGLKSIGKFCARLSELALLYCQRIESDALSEIGKGCKFLQALHLVDCSGIGDDSICSIAKGCKNLKKLHIRRCYEVGNKGIIAVGQHCKSLTDLSLRFCDRIGDDALISIGQGCSLQHLNVSGCHQIGDAGIIAIARGCPQLNYLDVSVLQNLGDNAMMELGEGCPLLKDIVISHCRQITDIGVSYFARKCTLLESCHMVYCPGITEAGVATMVTTCSRIKKVLVEKWKVSARTKRRAGSIINYLCVDL</sequence>
<dbReference type="CDD" id="cd22159">
    <property type="entry name" value="F-box_AtTIR1-like"/>
    <property type="match status" value="1"/>
</dbReference>
<feature type="domain" description="F-box" evidence="1">
    <location>
        <begin position="11"/>
        <end position="52"/>
    </location>
</feature>
<dbReference type="Pfam" id="PF18511">
    <property type="entry name" value="F-box_5"/>
    <property type="match status" value="1"/>
</dbReference>
<dbReference type="SMART" id="SM00367">
    <property type="entry name" value="LRR_CC"/>
    <property type="match status" value="16"/>
</dbReference>
<evidence type="ECO:0000259" key="1">
    <source>
        <dbReference type="SMART" id="SM00256"/>
    </source>
</evidence>
<dbReference type="GO" id="GO:0019005">
    <property type="term" value="C:SCF ubiquitin ligase complex"/>
    <property type="evidence" value="ECO:0007669"/>
    <property type="project" value="TreeGrafter"/>
</dbReference>
<dbReference type="InterPro" id="IPR032675">
    <property type="entry name" value="LRR_dom_sf"/>
</dbReference>
<dbReference type="FunFam" id="3.80.10.10:FF:000651">
    <property type="entry name" value="F-box/LRR-repeat protein 4"/>
    <property type="match status" value="1"/>
</dbReference>
<dbReference type="InterPro" id="IPR006553">
    <property type="entry name" value="Leu-rich_rpt_Cys-con_subtyp"/>
</dbReference>
<evidence type="ECO:0000313" key="2">
    <source>
        <dbReference type="EMBL" id="KAL0376537.1"/>
    </source>
</evidence>
<dbReference type="InterPro" id="IPR041567">
    <property type="entry name" value="COI1_F-box"/>
</dbReference>
<dbReference type="GO" id="GO:0031146">
    <property type="term" value="P:SCF-dependent proteasomal ubiquitin-dependent protein catabolic process"/>
    <property type="evidence" value="ECO:0007669"/>
    <property type="project" value="TreeGrafter"/>
</dbReference>
<dbReference type="EMBL" id="JACGWM010000004">
    <property type="protein sequence ID" value="KAL0376537.1"/>
    <property type="molecule type" value="Genomic_DNA"/>
</dbReference>
<dbReference type="SUPFAM" id="SSF52047">
    <property type="entry name" value="RNI-like"/>
    <property type="match status" value="2"/>
</dbReference>
<proteinExistence type="predicted"/>
<dbReference type="SMART" id="SM00256">
    <property type="entry name" value="FBOX"/>
    <property type="match status" value="1"/>
</dbReference>
<organism evidence="2">
    <name type="scientific">Sesamum calycinum</name>
    <dbReference type="NCBI Taxonomy" id="2727403"/>
    <lineage>
        <taxon>Eukaryota</taxon>
        <taxon>Viridiplantae</taxon>
        <taxon>Streptophyta</taxon>
        <taxon>Embryophyta</taxon>
        <taxon>Tracheophyta</taxon>
        <taxon>Spermatophyta</taxon>
        <taxon>Magnoliopsida</taxon>
        <taxon>eudicotyledons</taxon>
        <taxon>Gunneridae</taxon>
        <taxon>Pentapetalae</taxon>
        <taxon>asterids</taxon>
        <taxon>lamiids</taxon>
        <taxon>Lamiales</taxon>
        <taxon>Pedaliaceae</taxon>
        <taxon>Sesamum</taxon>
    </lineage>
</organism>